<dbReference type="Proteomes" id="UP000028481">
    <property type="component" value="Chromosome"/>
</dbReference>
<evidence type="ECO:0000256" key="2">
    <source>
        <dbReference type="ARBA" id="ARBA00004613"/>
    </source>
</evidence>
<dbReference type="PANTHER" id="PTHR30033">
    <property type="entry name" value="FLAGELLAR HOOK-ASSOCIATED PROTEIN 1"/>
    <property type="match status" value="1"/>
</dbReference>
<dbReference type="PaxDb" id="289377-HL41_00995"/>
<dbReference type="GO" id="GO:0005576">
    <property type="term" value="C:extracellular region"/>
    <property type="evidence" value="ECO:0007669"/>
    <property type="project" value="UniProtKB-SubCell"/>
</dbReference>
<dbReference type="EMBL" id="CP008796">
    <property type="protein sequence ID" value="AIH03516.1"/>
    <property type="molecule type" value="Genomic_DNA"/>
</dbReference>
<dbReference type="Pfam" id="PF06429">
    <property type="entry name" value="Flg_bbr_C"/>
    <property type="match status" value="1"/>
</dbReference>
<dbReference type="GO" id="GO:0044780">
    <property type="term" value="P:bacterial-type flagellum assembly"/>
    <property type="evidence" value="ECO:0007669"/>
    <property type="project" value="InterPro"/>
</dbReference>
<evidence type="ECO:0000259" key="8">
    <source>
        <dbReference type="Pfam" id="PF06429"/>
    </source>
</evidence>
<name>A0A075WRM6_9BACT</name>
<feature type="domain" description="Flagellar hook-associated protein FlgK helical" evidence="9">
    <location>
        <begin position="96"/>
        <end position="288"/>
    </location>
</feature>
<dbReference type="GO" id="GO:0005198">
    <property type="term" value="F:structural molecule activity"/>
    <property type="evidence" value="ECO:0007669"/>
    <property type="project" value="InterPro"/>
</dbReference>
<sequence>MAGLTSTLNIAKNSLLAFQLATQVIGHNISNVNNEAYSRQKVVETTYPPSPSPVGPIGTGVRIDFIKRYFDVFLERNLNLKYTDLGLYNAEESGLNVLESLFNEVSEGVGLTTVLKNFWDSWQALANTPENLAARTQVLENGKLISEIFQSKFQGLRDLENQIGLKLKTMAENINKISSQIAELNLQITALESGGKTANDLRDQRDNLIRQLSQLASIQYFETKEGAYNVVLGKGFNLVNLDRTWKLEISGTDLYWVDTSGAKVPISSKEVASGELGGWLRLLEQLSDKYNYEYVSGNKINFNIWGRAISESDKLSDLGLSGTVTFNVTGTDHFGNAISGSISYDLSTNPDVTLRDLLDQIEGFYNYTVKAYIKDGRLFVEDKFRGPGKISFSISGPFDFGNFSDPAYQRRVEELNLAGKLKLFGEDLVKAVNELHTQGVGLTFYTGELEGAYSAQKYIKELPYFLDLAKNQTGNQFTGFFYIWIKNPQGQITPVKVSVEGLSVNATLDDLANMINVSLQQAGFYDPSDPNATYLKVLVRGGKLVFQAKDGYAFAFSNDTSGILLSTGINLFFVGTDPEDFSVNNALVLKPELIASGKMDLNALRTENSLFKTYKSVSTVNPFQTFDNSLSKIYLRFYDDKVNQVPLFDQNPYNEKVFFVLGGNVSENTKLTDLGFSDGTIINYGGTLYDGTAVAGTFTVNPFNTVKDLMEGIRATYNYTVEVYIKDGMLCIENKTAGDSQLTFNSVELTQNSYFGPNYRWNVTPSQEYFVEIPVATNEVLSSILAKIDRLPYLRAYVDAENKAVLGLEATQTRAYAFEIGDNSNNVNGFIDFLSAQQMYIPSFRGDPDVATLRVTTGFEDFDLDPIDEDYLSFYLFDKKGSYLDTFRVRLDDGKTILDVIKEINSPQNAKYGLSARLDRSGKLIIETTGLYQTATFVVQDEFYDGINYTQTKYDQGFINALKGYEFKRGDNRTAQAIADLSSVTRKDLNYATLEDYYSSLVGEVGSATKAVKDNKNFLETLISQIKAIKDSISGVSLDEEMTNLIKYQQAFAAAAKILTSVEDMLETLINAKR</sequence>
<dbReference type="SUPFAM" id="SSF64518">
    <property type="entry name" value="Phase 1 flagellin"/>
    <property type="match status" value="1"/>
</dbReference>
<dbReference type="STRING" id="289377.HL41_00995"/>
<evidence type="ECO:0000259" key="9">
    <source>
        <dbReference type="Pfam" id="PF22638"/>
    </source>
</evidence>
<dbReference type="OrthoDB" id="9802553at2"/>
<keyword evidence="7" id="KW-0175">Coiled coil</keyword>
<evidence type="ECO:0000256" key="7">
    <source>
        <dbReference type="SAM" id="Coils"/>
    </source>
</evidence>
<dbReference type="eggNOG" id="COG1256">
    <property type="taxonomic scope" value="Bacteria"/>
</dbReference>
<evidence type="ECO:0000256" key="1">
    <source>
        <dbReference type="ARBA" id="ARBA00004365"/>
    </source>
</evidence>
<evidence type="ECO:0000256" key="3">
    <source>
        <dbReference type="ARBA" id="ARBA00009677"/>
    </source>
</evidence>
<dbReference type="InterPro" id="IPR010930">
    <property type="entry name" value="Flg_bb/hook_C_dom"/>
</dbReference>
<protein>
    <recommendedName>
        <fullName evidence="4">Flagellar hook-associated protein 1</fullName>
    </recommendedName>
</protein>
<dbReference type="KEGG" id="tcm:HL41_00995"/>
<dbReference type="InterPro" id="IPR002371">
    <property type="entry name" value="FlgK"/>
</dbReference>
<comment type="similarity">
    <text evidence="3">Belongs to the flagella basal body rod proteins family.</text>
</comment>
<dbReference type="GO" id="GO:0009424">
    <property type="term" value="C:bacterial-type flagellum hook"/>
    <property type="evidence" value="ECO:0007669"/>
    <property type="project" value="InterPro"/>
</dbReference>
<comment type="subcellular location">
    <subcellularLocation>
        <location evidence="1">Bacterial flagellum</location>
    </subcellularLocation>
    <subcellularLocation>
        <location evidence="2">Secreted</location>
    </subcellularLocation>
</comment>
<evidence type="ECO:0000313" key="11">
    <source>
        <dbReference type="Proteomes" id="UP000028481"/>
    </source>
</evidence>
<organism evidence="10 11">
    <name type="scientific">Thermodesulfobacterium commune DSM 2178</name>
    <dbReference type="NCBI Taxonomy" id="289377"/>
    <lineage>
        <taxon>Bacteria</taxon>
        <taxon>Pseudomonadati</taxon>
        <taxon>Thermodesulfobacteriota</taxon>
        <taxon>Thermodesulfobacteria</taxon>
        <taxon>Thermodesulfobacteriales</taxon>
        <taxon>Thermodesulfobacteriaceae</taxon>
        <taxon>Thermodesulfobacterium</taxon>
    </lineage>
</organism>
<dbReference type="InterPro" id="IPR053927">
    <property type="entry name" value="FlgK_helical"/>
</dbReference>
<gene>
    <name evidence="10" type="ORF">HL41_00995</name>
</gene>
<dbReference type="NCBIfam" id="TIGR02492">
    <property type="entry name" value="flgK_ends"/>
    <property type="match status" value="1"/>
</dbReference>
<dbReference type="eggNOG" id="COG4786">
    <property type="taxonomic scope" value="Bacteria"/>
</dbReference>
<dbReference type="RefSeq" id="WP_038063321.1">
    <property type="nucleotide sequence ID" value="NZ_CP008796.1"/>
</dbReference>
<keyword evidence="11" id="KW-1185">Reference proteome</keyword>
<evidence type="ECO:0000256" key="4">
    <source>
        <dbReference type="ARBA" id="ARBA00016244"/>
    </source>
</evidence>
<dbReference type="Pfam" id="PF22638">
    <property type="entry name" value="FlgK_D1"/>
    <property type="match status" value="1"/>
</dbReference>
<keyword evidence="6" id="KW-0975">Bacterial flagellum</keyword>
<evidence type="ECO:0000256" key="5">
    <source>
        <dbReference type="ARBA" id="ARBA00022525"/>
    </source>
</evidence>
<proteinExistence type="inferred from homology"/>
<dbReference type="AlphaFoldDB" id="A0A075WRM6"/>
<accession>A0A075WRM6</accession>
<evidence type="ECO:0000256" key="6">
    <source>
        <dbReference type="ARBA" id="ARBA00023143"/>
    </source>
</evidence>
<reference evidence="10 11" key="1">
    <citation type="journal article" date="2015" name="Genome Announc.">
        <title>Genome Sequence of a Sulfate-Reducing Thermophilic Bacterium, Thermodesulfobacterium commune DSM 2178T (Phylum Thermodesulfobacteria).</title>
        <authorList>
            <person name="Bhatnagar S."/>
            <person name="Badger J.H."/>
            <person name="Madupu R."/>
            <person name="Khouri H.M."/>
            <person name="O'Connor E.M."/>
            <person name="Robb F.T."/>
            <person name="Ward N.L."/>
            <person name="Eisen J.A."/>
        </authorList>
    </citation>
    <scope>NUCLEOTIDE SEQUENCE [LARGE SCALE GENOMIC DNA]</scope>
    <source>
        <strain evidence="10 11">DSM 2178</strain>
    </source>
</reference>
<feature type="coiled-coil region" evidence="7">
    <location>
        <begin position="167"/>
        <end position="218"/>
    </location>
</feature>
<evidence type="ECO:0000313" key="10">
    <source>
        <dbReference type="EMBL" id="AIH03516.1"/>
    </source>
</evidence>
<dbReference type="HOGENOM" id="CLU_012762_0_0_0"/>
<keyword evidence="5" id="KW-0964">Secreted</keyword>
<dbReference type="PRINTS" id="PR01005">
    <property type="entry name" value="FLGHOOKAP1"/>
</dbReference>
<dbReference type="PANTHER" id="PTHR30033:SF1">
    <property type="entry name" value="FLAGELLAR HOOK-ASSOCIATED PROTEIN 1"/>
    <property type="match status" value="1"/>
</dbReference>
<feature type="domain" description="Flagellar basal-body/hook protein C-terminal" evidence="8">
    <location>
        <begin position="1033"/>
        <end position="1071"/>
    </location>
</feature>